<dbReference type="InterPro" id="IPR022674">
    <property type="entry name" value="G6P_DH_NAD-bd"/>
</dbReference>
<keyword evidence="3" id="KW-0521">NADP</keyword>
<dbReference type="RefSeq" id="XP_002739062.1">
    <property type="nucleotide sequence ID" value="XM_002739016.1"/>
</dbReference>
<dbReference type="SUPFAM" id="SSF100950">
    <property type="entry name" value="NagB/RpiA/CoA transferase-like"/>
    <property type="match status" value="1"/>
</dbReference>
<dbReference type="GeneID" id="100372939"/>
<dbReference type="Gene3D" id="3.40.50.1360">
    <property type="match status" value="1"/>
</dbReference>
<dbReference type="PANTHER" id="PTHR23429:SF7">
    <property type="entry name" value="GDH_6PGL ENDOPLASMIC BIFUNCTIONAL PROTEIN"/>
    <property type="match status" value="1"/>
</dbReference>
<keyword evidence="9" id="KW-1185">Reference proteome</keyword>
<dbReference type="InterPro" id="IPR001282">
    <property type="entry name" value="G6P_DH"/>
</dbReference>
<dbReference type="Pfam" id="PF01182">
    <property type="entry name" value="Glucosamine_iso"/>
    <property type="match status" value="1"/>
</dbReference>
<evidence type="ECO:0000256" key="2">
    <source>
        <dbReference type="ARBA" id="ARBA00022526"/>
    </source>
</evidence>
<evidence type="ECO:0000256" key="3">
    <source>
        <dbReference type="ARBA" id="ARBA00022857"/>
    </source>
</evidence>
<keyword evidence="2" id="KW-0313">Glucose metabolism</keyword>
<evidence type="ECO:0000313" key="9">
    <source>
        <dbReference type="Proteomes" id="UP000694865"/>
    </source>
</evidence>
<evidence type="ECO:0000259" key="7">
    <source>
        <dbReference type="Pfam" id="PF01182"/>
    </source>
</evidence>
<dbReference type="PRINTS" id="PR00079">
    <property type="entry name" value="G6PDHDRGNASE"/>
</dbReference>
<keyword evidence="4" id="KW-0119">Carbohydrate metabolism</keyword>
<proteinExistence type="predicted"/>
<feature type="domain" description="Glucose-6-phosphate dehydrogenase C-terminal" evidence="8">
    <location>
        <begin position="218"/>
        <end position="508"/>
    </location>
</feature>
<evidence type="ECO:0000259" key="8">
    <source>
        <dbReference type="Pfam" id="PF02781"/>
    </source>
</evidence>
<dbReference type="Gene3D" id="3.30.360.10">
    <property type="entry name" value="Dihydrodipicolinate Reductase, domain 2"/>
    <property type="match status" value="1"/>
</dbReference>
<dbReference type="Gene3D" id="3.40.50.720">
    <property type="entry name" value="NAD(P)-binding Rossmann-like Domain"/>
    <property type="match status" value="1"/>
</dbReference>
<dbReference type="InterPro" id="IPR037171">
    <property type="entry name" value="NagB/RpiA_transferase-like"/>
</dbReference>
<reference evidence="10" key="1">
    <citation type="submission" date="2025-08" db="UniProtKB">
        <authorList>
            <consortium name="RefSeq"/>
        </authorList>
    </citation>
    <scope>IDENTIFICATION</scope>
    <source>
        <tissue evidence="10">Testes</tissue>
    </source>
</reference>
<dbReference type="SUPFAM" id="SSF55347">
    <property type="entry name" value="Glyceraldehyde-3-phosphate dehydrogenase-like, C-terminal domain"/>
    <property type="match status" value="1"/>
</dbReference>
<dbReference type="InterPro" id="IPR005900">
    <property type="entry name" value="6-phosphogluconolactonase_DevB"/>
</dbReference>
<dbReference type="Proteomes" id="UP000694865">
    <property type="component" value="Unplaced"/>
</dbReference>
<evidence type="ECO:0000256" key="5">
    <source>
        <dbReference type="SAM" id="SignalP"/>
    </source>
</evidence>
<feature type="domain" description="Glucose-6-phosphate dehydrogenase NAD-binding" evidence="6">
    <location>
        <begin position="33"/>
        <end position="215"/>
    </location>
</feature>
<evidence type="ECO:0000259" key="6">
    <source>
        <dbReference type="Pfam" id="PF00479"/>
    </source>
</evidence>
<dbReference type="SUPFAM" id="SSF51735">
    <property type="entry name" value="NAD(P)-binding Rossmann-fold domains"/>
    <property type="match status" value="1"/>
</dbReference>
<evidence type="ECO:0000256" key="1">
    <source>
        <dbReference type="ARBA" id="ARBA00004959"/>
    </source>
</evidence>
<dbReference type="InterPro" id="IPR036291">
    <property type="entry name" value="NAD(P)-bd_dom_sf"/>
</dbReference>
<accession>A0ABM0GWS9</accession>
<dbReference type="InterPro" id="IPR022675">
    <property type="entry name" value="G6P_DH_C"/>
</dbReference>
<evidence type="ECO:0000313" key="10">
    <source>
        <dbReference type="RefSeq" id="XP_002739062.1"/>
    </source>
</evidence>
<gene>
    <name evidence="10" type="primary">H6PD</name>
</gene>
<evidence type="ECO:0000256" key="4">
    <source>
        <dbReference type="ARBA" id="ARBA00023277"/>
    </source>
</evidence>
<dbReference type="PANTHER" id="PTHR23429">
    <property type="entry name" value="GLUCOSE-6-PHOSPHATE 1-DEHYDROGENASE G6PD"/>
    <property type="match status" value="1"/>
</dbReference>
<dbReference type="CDD" id="cd01400">
    <property type="entry name" value="6PGL"/>
    <property type="match status" value="1"/>
</dbReference>
<protein>
    <submittedName>
        <fullName evidence="10">GDH/6PGL endoplasmic bifunctional protein</fullName>
    </submittedName>
</protein>
<dbReference type="NCBIfam" id="TIGR01198">
    <property type="entry name" value="pgl"/>
    <property type="match status" value="1"/>
</dbReference>
<comment type="pathway">
    <text evidence="1">Carbohydrate degradation; pentose phosphate pathway.</text>
</comment>
<feature type="domain" description="Glucosamine/galactosamine-6-phosphate isomerase" evidence="7">
    <location>
        <begin position="556"/>
        <end position="794"/>
    </location>
</feature>
<name>A0ABM0GWS9_SACKO</name>
<dbReference type="Pfam" id="PF02781">
    <property type="entry name" value="G6PD_C"/>
    <property type="match status" value="1"/>
</dbReference>
<feature type="chain" id="PRO_5046332156" evidence="5">
    <location>
        <begin position="26"/>
        <end position="802"/>
    </location>
</feature>
<sequence length="802" mass="90816">MEMRSLFGFLLALVIVVSSPYSATTEVLYSNIILVGATGDLAKKYLWQGMFNLFLEKSSNDHIFHFYGSGRTPQETAGPALQKILEENVKCDNIDRDDCSVRRRQFIESTEYHQLKSADHYVSLTIKIEKALNALKVNETGTLAFLSVPPFTYADIVNNLHEECRPPDSWFRVVLEKPFGHDTESAEKLSRDIATSLKEDEIYRIDHYLGKPGVQQIMPFRFDNKDKYDQIWNKDHIERVEIVMKETLDCKGRMNYYDEYGVIRDVIQNHLTEILILIAMETPSNLTDRAEHHRKKLHLLKHVKSLGSDSCVIGQYTNYNTQVKDELKKDDDFQSVTPTFATVAMEINNPRWKGVPFILMSGKMMDEKSGYVRVVFKQNILCGSVPANEFNSCYPRQIVFVTGNSDTKHPILLVSKSLPEPNVRDNLKASNLESSADVFGLKKSDYFSYNLVESQDAYSNLITAAYEGRRDSFVGTEDLIASWKIWTPLLQSIKKKKPRLYPGGKSNSDWLNVVTLGNKIEYLYGVNVIDFPPDSVNTKTIPSHYRSQPLRTGNLNQVIKKLADDIEVLAKESVELNGVFHMALSGGNTPNKLLTHLVLHSDAFPWHHTHVWQVDERCVDLKSNLLNFNHINENLLQYVPVPLHNIHSMPVDLVKNEYEPGKDLGSAVYGAEIENIVPNESMDLILLGVGTDGHTASLFPRQSSNNVDKTEREYKEEEDKLENDLVALVNNGPEDVSPKRMTMTLDLINKSKNVAVLVTGGGKKNIVSVLKDAVKDSSKWPITGVELVDGDMAWYIDHDALL</sequence>
<keyword evidence="5" id="KW-0732">Signal</keyword>
<feature type="signal peptide" evidence="5">
    <location>
        <begin position="1"/>
        <end position="25"/>
    </location>
</feature>
<dbReference type="InterPro" id="IPR006148">
    <property type="entry name" value="Glc/Gal-6P_isomerase"/>
</dbReference>
<organism evidence="9 10">
    <name type="scientific">Saccoglossus kowalevskii</name>
    <name type="common">Acorn worm</name>
    <dbReference type="NCBI Taxonomy" id="10224"/>
    <lineage>
        <taxon>Eukaryota</taxon>
        <taxon>Metazoa</taxon>
        <taxon>Hemichordata</taxon>
        <taxon>Enteropneusta</taxon>
        <taxon>Harrimaniidae</taxon>
        <taxon>Saccoglossus</taxon>
    </lineage>
</organism>
<dbReference type="Pfam" id="PF00479">
    <property type="entry name" value="G6PD_N"/>
    <property type="match status" value="1"/>
</dbReference>